<protein>
    <recommendedName>
        <fullName evidence="6">DDHD domain-containing protein</fullName>
    </recommendedName>
</protein>
<dbReference type="Proteomes" id="UP000481153">
    <property type="component" value="Unassembled WGS sequence"/>
</dbReference>
<evidence type="ECO:0000313" key="4">
    <source>
        <dbReference type="EMBL" id="KAF0741055.1"/>
    </source>
</evidence>
<dbReference type="InterPro" id="IPR029058">
    <property type="entry name" value="AB_hydrolase_fold"/>
</dbReference>
<dbReference type="GO" id="GO:0004620">
    <property type="term" value="F:phospholipase activity"/>
    <property type="evidence" value="ECO:0007669"/>
    <property type="project" value="TreeGrafter"/>
</dbReference>
<accession>A0A6G0XLG3</accession>
<dbReference type="PROSITE" id="PS50003">
    <property type="entry name" value="PH_DOMAIN"/>
    <property type="match status" value="1"/>
</dbReference>
<dbReference type="SUPFAM" id="SSF53474">
    <property type="entry name" value="alpha/beta-Hydrolases"/>
    <property type="match status" value="1"/>
</dbReference>
<dbReference type="PANTHER" id="PTHR23509">
    <property type="entry name" value="PA-PL1 PHOSPHOLIPASE FAMILY"/>
    <property type="match status" value="1"/>
</dbReference>
<dbReference type="PROSITE" id="PS51043">
    <property type="entry name" value="DDHD"/>
    <property type="match status" value="1"/>
</dbReference>
<dbReference type="InterPro" id="IPR001849">
    <property type="entry name" value="PH_domain"/>
</dbReference>
<organism evidence="4 5">
    <name type="scientific">Aphanomyces euteiches</name>
    <dbReference type="NCBI Taxonomy" id="100861"/>
    <lineage>
        <taxon>Eukaryota</taxon>
        <taxon>Sar</taxon>
        <taxon>Stramenopiles</taxon>
        <taxon>Oomycota</taxon>
        <taxon>Saprolegniomycetes</taxon>
        <taxon>Saprolegniales</taxon>
        <taxon>Verrucalvaceae</taxon>
        <taxon>Aphanomyces</taxon>
    </lineage>
</organism>
<keyword evidence="5" id="KW-1185">Reference proteome</keyword>
<evidence type="ECO:0000259" key="2">
    <source>
        <dbReference type="PROSITE" id="PS50003"/>
    </source>
</evidence>
<dbReference type="SUPFAM" id="SSF50729">
    <property type="entry name" value="PH domain-like"/>
    <property type="match status" value="1"/>
</dbReference>
<feature type="domain" description="PH" evidence="2">
    <location>
        <begin position="508"/>
        <end position="599"/>
    </location>
</feature>
<comment type="caution">
    <text evidence="4">The sequence shown here is derived from an EMBL/GenBank/DDBJ whole genome shotgun (WGS) entry which is preliminary data.</text>
</comment>
<dbReference type="GO" id="GO:0005737">
    <property type="term" value="C:cytoplasm"/>
    <property type="evidence" value="ECO:0007669"/>
    <property type="project" value="TreeGrafter"/>
</dbReference>
<sequence>MMTELEILVEKVHQHATTAKEVTAGLAGTSISRIDSSDGKPLAKVVEALNDCSSAIQKALDWYYQQVEQAANDEEQDIVTAAATVAASADALSPRNVQQVTLDEIPSPTAGNTNSTRSPPRLVRANAGVYDETDDAQNSPTSRRSIEVDPYPSRVALETVNHLMFVIHGIGEHADFKDGHWNNDGPQNQRQGHSGKSRLLRDLFRTMRETYLSEEIPLALDIQSVEWHEQVHATGVDAIFDDISPDGSQKLRQFNKHAFMDLLYYASPAFGQLVVSHVTAQLNTKYQRFLAQHPGWSGHVSIFAHSLGSVIAYDILTHERDQVSANGISFPGLDFPVEFFFAAGSPVPIMALSRGHVGHNISSSSSFLKGFPRPQCAHYFNFIQPSDPISYRVEPLLMENAPPPAALPLADMYPKQSFAEMIETIDHLSTRVDLYTKRQGREGTMLELAYAPLSHKSYWSSPELVLFVLAQLCRPVTDILQRYTAAEKPLPSLLPRRFVRFTPHKKMTLATKALVRDPSTATWHPQTVLLGSKHLYNVAAIRDLACTKQWSIPITPQTIVAATDETSFKVTTDGTSAILSASTEILRDEWINAIQQRIAAKTKGGNGGVCIDGLELPPGRSIDYFGAVKTSMLTYGWSKPKWVVLTKTQLTCYDACPVVERWWQYAVTTVFVQEAHFQFRFVSPDGTAFMFRLSDVTTFNKWKVTIQDSKYCNMTIEDHA</sequence>
<gene>
    <name evidence="4" type="ORF">Ae201684_003627</name>
</gene>
<dbReference type="InterPro" id="IPR058055">
    <property type="entry name" value="PA-PLA1"/>
</dbReference>
<evidence type="ECO:0000259" key="3">
    <source>
        <dbReference type="PROSITE" id="PS51043"/>
    </source>
</evidence>
<name>A0A6G0XLG3_9STRA</name>
<evidence type="ECO:0000313" key="5">
    <source>
        <dbReference type="Proteomes" id="UP000481153"/>
    </source>
</evidence>
<proteinExistence type="predicted"/>
<dbReference type="InterPro" id="IPR004177">
    <property type="entry name" value="DDHD_dom"/>
</dbReference>
<dbReference type="GO" id="GO:0046872">
    <property type="term" value="F:metal ion binding"/>
    <property type="evidence" value="ECO:0007669"/>
    <property type="project" value="InterPro"/>
</dbReference>
<feature type="domain" description="DDHD" evidence="3">
    <location>
        <begin position="333"/>
        <end position="474"/>
    </location>
</feature>
<dbReference type="Pfam" id="PF02862">
    <property type="entry name" value="DDHD"/>
    <property type="match status" value="1"/>
</dbReference>
<feature type="region of interest" description="Disordered" evidence="1">
    <location>
        <begin position="127"/>
        <end position="146"/>
    </location>
</feature>
<dbReference type="VEuPathDB" id="FungiDB:AeMF1_005651"/>
<evidence type="ECO:0008006" key="6">
    <source>
        <dbReference type="Google" id="ProtNLM"/>
    </source>
</evidence>
<dbReference type="SMART" id="SM01127">
    <property type="entry name" value="DDHD"/>
    <property type="match status" value="1"/>
</dbReference>
<dbReference type="PANTHER" id="PTHR23509:SF10">
    <property type="entry name" value="LD21067P"/>
    <property type="match status" value="1"/>
</dbReference>
<dbReference type="AlphaFoldDB" id="A0A6G0XLG3"/>
<dbReference type="EMBL" id="VJMJ01000041">
    <property type="protein sequence ID" value="KAF0741055.1"/>
    <property type="molecule type" value="Genomic_DNA"/>
</dbReference>
<evidence type="ECO:0000256" key="1">
    <source>
        <dbReference type="SAM" id="MobiDB-lite"/>
    </source>
</evidence>
<reference evidence="4 5" key="1">
    <citation type="submission" date="2019-07" db="EMBL/GenBank/DDBJ databases">
        <title>Genomics analysis of Aphanomyces spp. identifies a new class of oomycete effector associated with host adaptation.</title>
        <authorList>
            <person name="Gaulin E."/>
        </authorList>
    </citation>
    <scope>NUCLEOTIDE SEQUENCE [LARGE SCALE GENOMIC DNA]</scope>
    <source>
        <strain evidence="4 5">ATCC 201684</strain>
    </source>
</reference>